<dbReference type="InterPro" id="IPR029096">
    <property type="entry name" value="Dppa3"/>
</dbReference>
<gene>
    <name evidence="2" type="ORF">I79_022735</name>
</gene>
<name>G3IG56_CRIGR</name>
<evidence type="ECO:0000256" key="1">
    <source>
        <dbReference type="SAM" id="MobiDB-lite"/>
    </source>
</evidence>
<dbReference type="InParanoid" id="G3IG56"/>
<proteinExistence type="predicted"/>
<protein>
    <submittedName>
        <fullName evidence="2">Uncharacterized protein</fullName>
    </submittedName>
</protein>
<dbReference type="EMBL" id="JH002510">
    <property type="protein sequence ID" value="EGW09534.1"/>
    <property type="molecule type" value="Genomic_DNA"/>
</dbReference>
<organism evidence="2 3">
    <name type="scientific">Cricetulus griseus</name>
    <name type="common">Chinese hamster</name>
    <name type="synonym">Cricetulus barabensis griseus</name>
    <dbReference type="NCBI Taxonomy" id="10029"/>
    <lineage>
        <taxon>Eukaryota</taxon>
        <taxon>Metazoa</taxon>
        <taxon>Chordata</taxon>
        <taxon>Craniata</taxon>
        <taxon>Vertebrata</taxon>
        <taxon>Euteleostomi</taxon>
        <taxon>Mammalia</taxon>
        <taxon>Eutheria</taxon>
        <taxon>Euarchontoglires</taxon>
        <taxon>Glires</taxon>
        <taxon>Rodentia</taxon>
        <taxon>Myomorpha</taxon>
        <taxon>Muroidea</taxon>
        <taxon>Cricetidae</taxon>
        <taxon>Cricetinae</taxon>
        <taxon>Cricetulus</taxon>
    </lineage>
</organism>
<dbReference type="Pfam" id="PF15549">
    <property type="entry name" value="PGC7_Stella"/>
    <property type="match status" value="1"/>
</dbReference>
<evidence type="ECO:0000313" key="2">
    <source>
        <dbReference type="EMBL" id="EGW09534.1"/>
    </source>
</evidence>
<accession>G3IG56</accession>
<evidence type="ECO:0000313" key="3">
    <source>
        <dbReference type="Proteomes" id="UP000001075"/>
    </source>
</evidence>
<sequence length="134" mass="15132">MEEEQQPESSVSPQKKAKLAEIKRKKRVRSLLPHQRDRKSKLSSSQGADQETFKCECHCCLKYAGNTSGMSAGARIETTSHSPSLEKLTLDLSNLTLNPCAPQPNLMQETTQKLENDNMHSEQNGKRMLKRLLH</sequence>
<reference evidence="3" key="1">
    <citation type="journal article" date="2011" name="Nat. Biotechnol.">
        <title>The genomic sequence of the Chinese hamster ovary (CHO)-K1 cell line.</title>
        <authorList>
            <person name="Xu X."/>
            <person name="Nagarajan H."/>
            <person name="Lewis N.E."/>
            <person name="Pan S."/>
            <person name="Cai Z."/>
            <person name="Liu X."/>
            <person name="Chen W."/>
            <person name="Xie M."/>
            <person name="Wang W."/>
            <person name="Hammond S."/>
            <person name="Andersen M.R."/>
            <person name="Neff N."/>
            <person name="Passarelli B."/>
            <person name="Koh W."/>
            <person name="Fan H.C."/>
            <person name="Wang J."/>
            <person name="Gui Y."/>
            <person name="Lee K.H."/>
            <person name="Betenbaugh M.J."/>
            <person name="Quake S.R."/>
            <person name="Famili I."/>
            <person name="Palsson B.O."/>
            <person name="Wang J."/>
        </authorList>
    </citation>
    <scope>NUCLEOTIDE SEQUENCE [LARGE SCALE GENOMIC DNA]</scope>
    <source>
        <strain evidence="3">CHO K1 cell line</strain>
    </source>
</reference>
<dbReference type="AlphaFoldDB" id="G3IG56"/>
<feature type="region of interest" description="Disordered" evidence="1">
    <location>
        <begin position="1"/>
        <end position="50"/>
    </location>
</feature>
<dbReference type="Proteomes" id="UP000001075">
    <property type="component" value="Unassembled WGS sequence"/>
</dbReference>